<protein>
    <submittedName>
        <fullName evidence="1">Uncharacterized protein</fullName>
    </submittedName>
</protein>
<keyword evidence="2" id="KW-1185">Reference proteome</keyword>
<evidence type="ECO:0000313" key="2">
    <source>
        <dbReference type="Proteomes" id="UP000805193"/>
    </source>
</evidence>
<sequence>MEMVYSCASALCMQTVLDVSQRATIGQAGQQVVPCDVLEPGVLPEEHRETFDVVFSAGCLESAAADHESFRRVVCNVATLAKPGGLLVLVGMGGSKGYPVGTVEFPQANVTEDVIKGAVTDAGLQMKVFHTKSLKTLLGKPDVFTFVLAARKP</sequence>
<comment type="caution">
    <text evidence="1">The sequence shown here is derived from an EMBL/GenBank/DDBJ whole genome shotgun (WGS) entry which is preliminary data.</text>
</comment>
<reference evidence="1 2" key="1">
    <citation type="journal article" date="2020" name="Cell">
        <title>Large-Scale Comparative Analyses of Tick Genomes Elucidate Their Genetic Diversity and Vector Capacities.</title>
        <authorList>
            <consortium name="Tick Genome and Microbiome Consortium (TIGMIC)"/>
            <person name="Jia N."/>
            <person name="Wang J."/>
            <person name="Shi W."/>
            <person name="Du L."/>
            <person name="Sun Y."/>
            <person name="Zhan W."/>
            <person name="Jiang J.F."/>
            <person name="Wang Q."/>
            <person name="Zhang B."/>
            <person name="Ji P."/>
            <person name="Bell-Sakyi L."/>
            <person name="Cui X.M."/>
            <person name="Yuan T.T."/>
            <person name="Jiang B.G."/>
            <person name="Yang W.F."/>
            <person name="Lam T.T."/>
            <person name="Chang Q.C."/>
            <person name="Ding S.J."/>
            <person name="Wang X.J."/>
            <person name="Zhu J.G."/>
            <person name="Ruan X.D."/>
            <person name="Zhao L."/>
            <person name="Wei J.T."/>
            <person name="Ye R.Z."/>
            <person name="Que T.C."/>
            <person name="Du C.H."/>
            <person name="Zhou Y.H."/>
            <person name="Cheng J.X."/>
            <person name="Dai P.F."/>
            <person name="Guo W.B."/>
            <person name="Han X.H."/>
            <person name="Huang E.J."/>
            <person name="Li L.F."/>
            <person name="Wei W."/>
            <person name="Gao Y.C."/>
            <person name="Liu J.Z."/>
            <person name="Shao H.Z."/>
            <person name="Wang X."/>
            <person name="Wang C.C."/>
            <person name="Yang T.C."/>
            <person name="Huo Q.B."/>
            <person name="Li W."/>
            <person name="Chen H.Y."/>
            <person name="Chen S.E."/>
            <person name="Zhou L.G."/>
            <person name="Ni X.B."/>
            <person name="Tian J.H."/>
            <person name="Sheng Y."/>
            <person name="Liu T."/>
            <person name="Pan Y.S."/>
            <person name="Xia L.Y."/>
            <person name="Li J."/>
            <person name="Zhao F."/>
            <person name="Cao W.C."/>
        </authorList>
    </citation>
    <scope>NUCLEOTIDE SEQUENCE [LARGE SCALE GENOMIC DNA]</scope>
    <source>
        <strain evidence="1">Iper-2018</strain>
    </source>
</reference>
<gene>
    <name evidence="1" type="ORF">HPB47_000387</name>
</gene>
<dbReference type="Proteomes" id="UP000805193">
    <property type="component" value="Unassembled WGS sequence"/>
</dbReference>
<evidence type="ECO:0000313" key="1">
    <source>
        <dbReference type="EMBL" id="KAG0423856.1"/>
    </source>
</evidence>
<organism evidence="1 2">
    <name type="scientific">Ixodes persulcatus</name>
    <name type="common">Taiga tick</name>
    <dbReference type="NCBI Taxonomy" id="34615"/>
    <lineage>
        <taxon>Eukaryota</taxon>
        <taxon>Metazoa</taxon>
        <taxon>Ecdysozoa</taxon>
        <taxon>Arthropoda</taxon>
        <taxon>Chelicerata</taxon>
        <taxon>Arachnida</taxon>
        <taxon>Acari</taxon>
        <taxon>Parasitiformes</taxon>
        <taxon>Ixodida</taxon>
        <taxon>Ixodoidea</taxon>
        <taxon>Ixodidae</taxon>
        <taxon>Ixodinae</taxon>
        <taxon>Ixodes</taxon>
    </lineage>
</organism>
<dbReference type="EMBL" id="JABSTQ010010047">
    <property type="protein sequence ID" value="KAG0423856.1"/>
    <property type="molecule type" value="Genomic_DNA"/>
</dbReference>
<accession>A0AC60PTV3</accession>
<name>A0AC60PTV3_IXOPE</name>
<proteinExistence type="predicted"/>